<protein>
    <submittedName>
        <fullName evidence="3">Uncharacterized protein</fullName>
    </submittedName>
</protein>
<evidence type="ECO:0000313" key="2">
    <source>
        <dbReference type="EMBL" id="CAF4338380.1"/>
    </source>
</evidence>
<accession>A0A8S2XDR9</accession>
<gene>
    <name evidence="3" type="ORF">SRO942_LOCUS44367</name>
    <name evidence="2" type="ORF">TMI583_LOCUS40441</name>
</gene>
<evidence type="ECO:0000256" key="1">
    <source>
        <dbReference type="SAM" id="MobiDB-lite"/>
    </source>
</evidence>
<reference evidence="3" key="1">
    <citation type="submission" date="2021-02" db="EMBL/GenBank/DDBJ databases">
        <authorList>
            <person name="Nowell W R."/>
        </authorList>
    </citation>
    <scope>NUCLEOTIDE SEQUENCE</scope>
</reference>
<name>A0A8S2XDR9_9BILA</name>
<dbReference type="Proteomes" id="UP000682733">
    <property type="component" value="Unassembled WGS sequence"/>
</dbReference>
<dbReference type="EMBL" id="CAJOBC010104448">
    <property type="protein sequence ID" value="CAF4491771.1"/>
    <property type="molecule type" value="Genomic_DNA"/>
</dbReference>
<evidence type="ECO:0000313" key="4">
    <source>
        <dbReference type="Proteomes" id="UP000681722"/>
    </source>
</evidence>
<sequence length="135" mass="15416">MMTFCKEADQTMSDTKKLKYLLSKIKSSLQFEVRMKKPINPQKFLNYALETEALIQLSSLTTDNNNQSSTTTTTSTTIPPSNPNLLSPTLRPFNNNYRNNYNSPYPSSFGQSSHPQRYSFRSQQFPRGQLSFLAS</sequence>
<feature type="compositionally biased region" description="Low complexity" evidence="1">
    <location>
        <begin position="60"/>
        <end position="109"/>
    </location>
</feature>
<feature type="region of interest" description="Disordered" evidence="1">
    <location>
        <begin position="60"/>
        <end position="118"/>
    </location>
</feature>
<evidence type="ECO:0000313" key="3">
    <source>
        <dbReference type="EMBL" id="CAF4491771.1"/>
    </source>
</evidence>
<organism evidence="3 4">
    <name type="scientific">Didymodactylos carnosus</name>
    <dbReference type="NCBI Taxonomy" id="1234261"/>
    <lineage>
        <taxon>Eukaryota</taxon>
        <taxon>Metazoa</taxon>
        <taxon>Spiralia</taxon>
        <taxon>Gnathifera</taxon>
        <taxon>Rotifera</taxon>
        <taxon>Eurotatoria</taxon>
        <taxon>Bdelloidea</taxon>
        <taxon>Philodinida</taxon>
        <taxon>Philodinidae</taxon>
        <taxon>Didymodactylos</taxon>
    </lineage>
</organism>
<dbReference type="Proteomes" id="UP000681722">
    <property type="component" value="Unassembled WGS sequence"/>
</dbReference>
<dbReference type="AlphaFoldDB" id="A0A8S2XDR9"/>
<comment type="caution">
    <text evidence="3">The sequence shown here is derived from an EMBL/GenBank/DDBJ whole genome shotgun (WGS) entry which is preliminary data.</text>
</comment>
<proteinExistence type="predicted"/>
<dbReference type="EMBL" id="CAJOBA010062496">
    <property type="protein sequence ID" value="CAF4338380.1"/>
    <property type="molecule type" value="Genomic_DNA"/>
</dbReference>